<proteinExistence type="predicted"/>
<keyword evidence="1" id="KW-0472">Membrane</keyword>
<reference evidence="3 4" key="1">
    <citation type="submission" date="2024-09" db="EMBL/GenBank/DDBJ databases">
        <title>Laminarin stimulates single cell rates of sulfate reduction while oxygen inhibits transcriptomic activity in coastal marine sediment.</title>
        <authorList>
            <person name="Lindsay M."/>
            <person name="Orcutt B."/>
            <person name="Emerson D."/>
            <person name="Stepanauskas R."/>
            <person name="D'Angelo T."/>
        </authorList>
    </citation>
    <scope>NUCLEOTIDE SEQUENCE [LARGE SCALE GENOMIC DNA]</scope>
    <source>
        <strain evidence="3">SAG AM-311-K15</strain>
    </source>
</reference>
<evidence type="ECO:0000256" key="1">
    <source>
        <dbReference type="SAM" id="Phobius"/>
    </source>
</evidence>
<accession>A0ABV6Z139</accession>
<feature type="transmembrane region" description="Helical" evidence="1">
    <location>
        <begin position="17"/>
        <end position="41"/>
    </location>
</feature>
<name>A0ABV6Z139_UNCC1</name>
<dbReference type="InterPro" id="IPR025746">
    <property type="entry name" value="PilX_N_dom"/>
</dbReference>
<evidence type="ECO:0000313" key="3">
    <source>
        <dbReference type="EMBL" id="MFC1852160.1"/>
    </source>
</evidence>
<organism evidence="3 4">
    <name type="scientific">candidate division CSSED10-310 bacterium</name>
    <dbReference type="NCBI Taxonomy" id="2855610"/>
    <lineage>
        <taxon>Bacteria</taxon>
        <taxon>Bacteria division CSSED10-310</taxon>
    </lineage>
</organism>
<evidence type="ECO:0000313" key="4">
    <source>
        <dbReference type="Proteomes" id="UP001594351"/>
    </source>
</evidence>
<keyword evidence="1" id="KW-0812">Transmembrane</keyword>
<keyword evidence="1" id="KW-1133">Transmembrane helix</keyword>
<keyword evidence="4" id="KW-1185">Reference proteome</keyword>
<gene>
    <name evidence="3" type="ORF">ACFL27_18350</name>
</gene>
<evidence type="ECO:0000259" key="2">
    <source>
        <dbReference type="Pfam" id="PF14341"/>
    </source>
</evidence>
<comment type="caution">
    <text evidence="3">The sequence shown here is derived from an EMBL/GenBank/DDBJ whole genome shotgun (WGS) entry which is preliminary data.</text>
</comment>
<feature type="domain" description="Type 4 fimbrial biogenesis protein PilX N-terminal" evidence="2">
    <location>
        <begin position="16"/>
        <end position="63"/>
    </location>
</feature>
<dbReference type="Pfam" id="PF14341">
    <property type="entry name" value="PilX_N"/>
    <property type="match status" value="1"/>
</dbReference>
<dbReference type="Proteomes" id="UP001594351">
    <property type="component" value="Unassembled WGS sequence"/>
</dbReference>
<protein>
    <submittedName>
        <fullName evidence="3">PilX N-terminal domain-containing pilus assembly protein</fullName>
    </submittedName>
</protein>
<dbReference type="EMBL" id="JBHPBY010000274">
    <property type="protein sequence ID" value="MFC1852160.1"/>
    <property type="molecule type" value="Genomic_DNA"/>
</dbReference>
<sequence>MNCYEKRKNPLQQEEGFALILALFVVAAVLIIGMSIMTISIMNAQSSGQMSIAQQNFQAADAGCEIGKNWLVQFARPPEDQSSTSTNPPMSDHTAWANTLNPIDPDTGSAYPFPQFRYQITHTATSLISTGESILTGGGYGEASGGIYWHVYRIISDARGPQAADTGTIDRTIIMTVRRMYQH</sequence>